<keyword evidence="1" id="KW-0812">Transmembrane</keyword>
<accession>A0A3N4UPJ7</accession>
<feature type="transmembrane region" description="Helical" evidence="1">
    <location>
        <begin position="76"/>
        <end position="96"/>
    </location>
</feature>
<reference evidence="2 3" key="1">
    <citation type="submission" date="2018-11" db="EMBL/GenBank/DDBJ databases">
        <title>Genomic Encyclopedia of Type Strains, Phase IV (KMG-IV): sequencing the most valuable type-strain genomes for metagenomic binning, comparative biology and taxonomic classification.</title>
        <authorList>
            <person name="Goeker M."/>
        </authorList>
    </citation>
    <scope>NUCLEOTIDE SEQUENCE [LARGE SCALE GENOMIC DNA]</scope>
    <source>
        <strain evidence="2 3">DSM 101684</strain>
    </source>
</reference>
<protein>
    <submittedName>
        <fullName evidence="2">Uncharacterized protein</fullName>
    </submittedName>
</protein>
<keyword evidence="1" id="KW-1133">Transmembrane helix</keyword>
<keyword evidence="1" id="KW-0472">Membrane</keyword>
<proteinExistence type="predicted"/>
<evidence type="ECO:0000313" key="3">
    <source>
        <dbReference type="Proteomes" id="UP000272193"/>
    </source>
</evidence>
<sequence length="99" mass="10994">MGTDDHVERLARIEGALTGMQAEMATMRDALMRLVRIEEQHAATRDEVRRVHARLDDLDNRMDAAERRIDGMRGPLVWLSGIAATVVAGLVSVLVGRVM</sequence>
<evidence type="ECO:0000256" key="1">
    <source>
        <dbReference type="SAM" id="Phobius"/>
    </source>
</evidence>
<dbReference type="EMBL" id="RKQL01000001">
    <property type="protein sequence ID" value="RPE72532.1"/>
    <property type="molecule type" value="Genomic_DNA"/>
</dbReference>
<dbReference type="OrthoDB" id="9961122at2"/>
<dbReference type="RefSeq" id="WP_124219519.1">
    <property type="nucleotide sequence ID" value="NZ_RKQL01000001.1"/>
</dbReference>
<comment type="caution">
    <text evidence="2">The sequence shown here is derived from an EMBL/GenBank/DDBJ whole genome shotgun (WGS) entry which is preliminary data.</text>
</comment>
<name>A0A3N4UPJ7_9BURK</name>
<evidence type="ECO:0000313" key="2">
    <source>
        <dbReference type="EMBL" id="RPE72532.1"/>
    </source>
</evidence>
<dbReference type="AlphaFoldDB" id="A0A3N4UPJ7"/>
<gene>
    <name evidence="2" type="ORF">EDC62_0223</name>
</gene>
<organism evidence="2 3">
    <name type="scientific">Tibeticola sediminis</name>
    <dbReference type="NCBI Taxonomy" id="1917811"/>
    <lineage>
        <taxon>Bacteria</taxon>
        <taxon>Pseudomonadati</taxon>
        <taxon>Pseudomonadota</taxon>
        <taxon>Betaproteobacteria</taxon>
        <taxon>Burkholderiales</taxon>
        <taxon>Comamonadaceae</taxon>
        <taxon>Tibeticola</taxon>
    </lineage>
</organism>
<dbReference type="Proteomes" id="UP000272193">
    <property type="component" value="Unassembled WGS sequence"/>
</dbReference>
<keyword evidence="3" id="KW-1185">Reference proteome</keyword>